<protein>
    <submittedName>
        <fullName evidence="3">ATP-dependent RNA helicase RhlE</fullName>
    </submittedName>
</protein>
<proteinExistence type="predicted"/>
<sequence length="90" mass="9629">QVEENGIVLKSDSVSADQLAEIQRQIAESLKAKGIDPSVLANFGSTTVARRRPPNQQTARNGASTVEKTGKVGPGGQRKQQQMNGGEKRK</sequence>
<dbReference type="Proteomes" id="UP000050741">
    <property type="component" value="Unassembled WGS sequence"/>
</dbReference>
<reference evidence="3" key="2">
    <citation type="submission" date="2016-06" db="UniProtKB">
        <authorList>
            <consortium name="WormBaseParasite"/>
        </authorList>
    </citation>
    <scope>IDENTIFICATION</scope>
</reference>
<feature type="compositionally biased region" description="Polar residues" evidence="1">
    <location>
        <begin position="44"/>
        <end position="67"/>
    </location>
</feature>
<dbReference type="WBParaSite" id="GPLIN_001610500">
    <property type="protein sequence ID" value="GPLIN_001610500"/>
    <property type="gene ID" value="GPLIN_001610500"/>
</dbReference>
<accession>A0A183CT97</accession>
<evidence type="ECO:0000313" key="3">
    <source>
        <dbReference type="WBParaSite" id="GPLIN_001610500"/>
    </source>
</evidence>
<dbReference type="AlphaFoldDB" id="A0A183CT97"/>
<keyword evidence="2" id="KW-1185">Reference proteome</keyword>
<reference evidence="2" key="1">
    <citation type="submission" date="2014-05" db="EMBL/GenBank/DDBJ databases">
        <title>The genome and life-stage specific transcriptomes of Globodera pallida elucidate key aspects of plant parasitism by a cyst nematode.</title>
        <authorList>
            <person name="Cotton J.A."/>
            <person name="Lilley C.J."/>
            <person name="Jones L.M."/>
            <person name="Kikuchi T."/>
            <person name="Reid A.J."/>
            <person name="Thorpe P."/>
            <person name="Tsai I.J."/>
            <person name="Beasley H."/>
            <person name="Blok V."/>
            <person name="Cock P.J.A."/>
            <person name="Van den Akker S.E."/>
            <person name="Holroyd N."/>
            <person name="Hunt M."/>
            <person name="Mantelin S."/>
            <person name="Naghra H."/>
            <person name="Pain A."/>
            <person name="Palomares-Rius J.E."/>
            <person name="Zarowiecki M."/>
            <person name="Berriman M."/>
            <person name="Jones J.T."/>
            <person name="Urwin P.E."/>
        </authorList>
    </citation>
    <scope>NUCLEOTIDE SEQUENCE [LARGE SCALE GENOMIC DNA]</scope>
    <source>
        <strain evidence="2">Lindley</strain>
    </source>
</reference>
<evidence type="ECO:0000313" key="2">
    <source>
        <dbReference type="Proteomes" id="UP000050741"/>
    </source>
</evidence>
<feature type="region of interest" description="Disordered" evidence="1">
    <location>
        <begin position="44"/>
        <end position="90"/>
    </location>
</feature>
<organism evidence="2 3">
    <name type="scientific">Globodera pallida</name>
    <name type="common">Potato cyst nematode worm</name>
    <name type="synonym">Heterodera pallida</name>
    <dbReference type="NCBI Taxonomy" id="36090"/>
    <lineage>
        <taxon>Eukaryota</taxon>
        <taxon>Metazoa</taxon>
        <taxon>Ecdysozoa</taxon>
        <taxon>Nematoda</taxon>
        <taxon>Chromadorea</taxon>
        <taxon>Rhabditida</taxon>
        <taxon>Tylenchina</taxon>
        <taxon>Tylenchomorpha</taxon>
        <taxon>Tylenchoidea</taxon>
        <taxon>Heteroderidae</taxon>
        <taxon>Heteroderinae</taxon>
        <taxon>Globodera</taxon>
    </lineage>
</organism>
<evidence type="ECO:0000256" key="1">
    <source>
        <dbReference type="SAM" id="MobiDB-lite"/>
    </source>
</evidence>
<name>A0A183CT97_GLOPA</name>